<keyword evidence="5" id="KW-1185">Reference proteome</keyword>
<dbReference type="Pfam" id="PF13511">
    <property type="entry name" value="DUF4124"/>
    <property type="match status" value="1"/>
</dbReference>
<feature type="region of interest" description="Disordered" evidence="1">
    <location>
        <begin position="31"/>
        <end position="112"/>
    </location>
</feature>
<gene>
    <name evidence="4" type="ordered locus">Dtpsy_1259</name>
</gene>
<feature type="domain" description="DUF4124" evidence="3">
    <location>
        <begin position="9"/>
        <end position="60"/>
    </location>
</feature>
<dbReference type="RefSeq" id="WP_015912892.1">
    <property type="nucleotide sequence ID" value="NC_011992.1"/>
</dbReference>
<dbReference type="KEGG" id="dia:Dtpsy_1259"/>
<evidence type="ECO:0000313" key="5">
    <source>
        <dbReference type="Proteomes" id="UP000000450"/>
    </source>
</evidence>
<sequence length="165" mass="17698">MKPHKLLLLALGCSWAMGATAQWQWVDKDGRKVFSDRPPPQDIPDKSILKQPQRALPRTAMAAPASPASAPASEAAAPASGKDKQLEENKAKADAAEAAKRKAEEDRVAKTRADNCARAKRAKEQLAPGQLVSNVNAKGERGFMDDATRAAELRRAEATIASDCK</sequence>
<feature type="compositionally biased region" description="Low complexity" evidence="1">
    <location>
        <begin position="60"/>
        <end position="80"/>
    </location>
</feature>
<name>A0A9J9UAD3_ACIET</name>
<feature type="compositionally biased region" description="Basic and acidic residues" evidence="1">
    <location>
        <begin position="81"/>
        <end position="112"/>
    </location>
</feature>
<evidence type="ECO:0000256" key="1">
    <source>
        <dbReference type="SAM" id="MobiDB-lite"/>
    </source>
</evidence>
<keyword evidence="2" id="KW-0732">Signal</keyword>
<dbReference type="Proteomes" id="UP000000450">
    <property type="component" value="Chromosome"/>
</dbReference>
<reference evidence="4 5" key="1">
    <citation type="journal article" date="2010" name="J. Bacteriol.">
        <title>Completed genome sequence of the anaerobic iron-oxidizing bacterium Acidovorax ebreus strain TPSY.</title>
        <authorList>
            <person name="Byrne-Bailey K.G."/>
            <person name="Weber K.A."/>
            <person name="Chair A.H."/>
            <person name="Bose S."/>
            <person name="Knox T."/>
            <person name="Spanbauer T.L."/>
            <person name="Chertkov O."/>
            <person name="Coates J.D."/>
        </authorList>
    </citation>
    <scope>NUCLEOTIDE SEQUENCE [LARGE SCALE GENOMIC DNA]</scope>
    <source>
        <strain evidence="4 5">TPSY</strain>
    </source>
</reference>
<dbReference type="AlphaFoldDB" id="A0A9J9UAD3"/>
<evidence type="ECO:0000256" key="2">
    <source>
        <dbReference type="SAM" id="SignalP"/>
    </source>
</evidence>
<proteinExistence type="predicted"/>
<feature type="signal peptide" evidence="2">
    <location>
        <begin position="1"/>
        <end position="21"/>
    </location>
</feature>
<feature type="chain" id="PRO_5039899215" description="DUF4124 domain-containing protein" evidence="2">
    <location>
        <begin position="22"/>
        <end position="165"/>
    </location>
</feature>
<evidence type="ECO:0000259" key="3">
    <source>
        <dbReference type="Pfam" id="PF13511"/>
    </source>
</evidence>
<protein>
    <recommendedName>
        <fullName evidence="3">DUF4124 domain-containing protein</fullName>
    </recommendedName>
</protein>
<evidence type="ECO:0000313" key="4">
    <source>
        <dbReference type="EMBL" id="ACM32726.1"/>
    </source>
</evidence>
<dbReference type="InterPro" id="IPR025392">
    <property type="entry name" value="DUF4124"/>
</dbReference>
<dbReference type="EMBL" id="CP001392">
    <property type="protein sequence ID" value="ACM32726.1"/>
    <property type="molecule type" value="Genomic_DNA"/>
</dbReference>
<accession>A0A9J9UAD3</accession>
<organism evidence="4 5">
    <name type="scientific">Acidovorax ebreus (strain TPSY)</name>
    <name type="common">Diaphorobacter sp. (strain TPSY)</name>
    <dbReference type="NCBI Taxonomy" id="535289"/>
    <lineage>
        <taxon>Bacteria</taxon>
        <taxon>Pseudomonadati</taxon>
        <taxon>Pseudomonadota</taxon>
        <taxon>Betaproteobacteria</taxon>
        <taxon>Burkholderiales</taxon>
        <taxon>Comamonadaceae</taxon>
        <taxon>Diaphorobacter</taxon>
    </lineage>
</organism>